<dbReference type="OrthoDB" id="3694450at2759"/>
<dbReference type="AlphaFoldDB" id="A0A6G1JL15"/>
<reference evidence="3" key="1">
    <citation type="journal article" date="2020" name="Stud. Mycol.">
        <title>101 Dothideomycetes genomes: a test case for predicting lifestyles and emergence of pathogens.</title>
        <authorList>
            <person name="Haridas S."/>
            <person name="Albert R."/>
            <person name="Binder M."/>
            <person name="Bloem J."/>
            <person name="Labutti K."/>
            <person name="Salamov A."/>
            <person name="Andreopoulos B."/>
            <person name="Baker S."/>
            <person name="Barry K."/>
            <person name="Bills G."/>
            <person name="Bluhm B."/>
            <person name="Cannon C."/>
            <person name="Castanera R."/>
            <person name="Culley D."/>
            <person name="Daum C."/>
            <person name="Ezra D."/>
            <person name="Gonzalez J."/>
            <person name="Henrissat B."/>
            <person name="Kuo A."/>
            <person name="Liang C."/>
            <person name="Lipzen A."/>
            <person name="Lutzoni F."/>
            <person name="Magnuson J."/>
            <person name="Mondo S."/>
            <person name="Nolan M."/>
            <person name="Ohm R."/>
            <person name="Pangilinan J."/>
            <person name="Park H.-J."/>
            <person name="Ramirez L."/>
            <person name="Alfaro M."/>
            <person name="Sun H."/>
            <person name="Tritt A."/>
            <person name="Yoshinaga Y."/>
            <person name="Zwiers L.-H."/>
            <person name="Turgeon B."/>
            <person name="Goodwin S."/>
            <person name="Spatafora J."/>
            <person name="Crous P."/>
            <person name="Grigoriev I."/>
        </authorList>
    </citation>
    <scope>NUCLEOTIDE SEQUENCE</scope>
    <source>
        <strain evidence="3">CBS 122367</strain>
    </source>
</reference>
<dbReference type="InterPro" id="IPR016197">
    <property type="entry name" value="Chromo-like_dom_sf"/>
</dbReference>
<dbReference type="InterPro" id="IPR000953">
    <property type="entry name" value="Chromo/chromo_shadow_dom"/>
</dbReference>
<dbReference type="Gene3D" id="2.40.50.40">
    <property type="match status" value="1"/>
</dbReference>
<accession>A0A6G1JL15</accession>
<name>A0A6G1JL15_9PLEO</name>
<feature type="domain" description="Chromo" evidence="2">
    <location>
        <begin position="1"/>
        <end position="56"/>
    </location>
</feature>
<dbReference type="GO" id="GO:0006338">
    <property type="term" value="P:chromatin remodeling"/>
    <property type="evidence" value="ECO:0007669"/>
    <property type="project" value="UniProtKB-ARBA"/>
</dbReference>
<keyword evidence="4" id="KW-1185">Reference proteome</keyword>
<evidence type="ECO:0000313" key="3">
    <source>
        <dbReference type="EMBL" id="KAF2690843.1"/>
    </source>
</evidence>
<dbReference type="EMBL" id="MU005570">
    <property type="protein sequence ID" value="KAF2690843.1"/>
    <property type="molecule type" value="Genomic_DNA"/>
</dbReference>
<proteinExistence type="predicted"/>
<dbReference type="SUPFAM" id="SSF54160">
    <property type="entry name" value="Chromo domain-like"/>
    <property type="match status" value="1"/>
</dbReference>
<gene>
    <name evidence="3" type="ORF">K458DRAFT_288283</name>
</gene>
<dbReference type="Proteomes" id="UP000799291">
    <property type="component" value="Unassembled WGS sequence"/>
</dbReference>
<comment type="subunit">
    <text evidence="1">Component of the NuA4 histone acetyltransferase complex.</text>
</comment>
<dbReference type="PROSITE" id="PS50013">
    <property type="entry name" value="CHROMO_2"/>
    <property type="match status" value="1"/>
</dbReference>
<evidence type="ECO:0000259" key="2">
    <source>
        <dbReference type="PROSITE" id="PS50013"/>
    </source>
</evidence>
<protein>
    <recommendedName>
        <fullName evidence="2">Chromo domain-containing protein</fullName>
    </recommendedName>
</protein>
<feature type="non-terminal residue" evidence="3">
    <location>
        <position position="1"/>
    </location>
</feature>
<organism evidence="3 4">
    <name type="scientific">Lentithecium fluviatile CBS 122367</name>
    <dbReference type="NCBI Taxonomy" id="1168545"/>
    <lineage>
        <taxon>Eukaryota</taxon>
        <taxon>Fungi</taxon>
        <taxon>Dikarya</taxon>
        <taxon>Ascomycota</taxon>
        <taxon>Pezizomycotina</taxon>
        <taxon>Dothideomycetes</taxon>
        <taxon>Pleosporomycetidae</taxon>
        <taxon>Pleosporales</taxon>
        <taxon>Massarineae</taxon>
        <taxon>Lentitheciaceae</taxon>
        <taxon>Lentithecium</taxon>
    </lineage>
</organism>
<dbReference type="CDD" id="cd00024">
    <property type="entry name" value="CD_CSD"/>
    <property type="match status" value="1"/>
</dbReference>
<evidence type="ECO:0000313" key="4">
    <source>
        <dbReference type="Proteomes" id="UP000799291"/>
    </source>
</evidence>
<sequence>KKVLEARIFRRKLKYRVKWLSYDNNLKWYNAANFKNSPHKLYAFYRDDLTRPGPPKRLDH</sequence>
<evidence type="ECO:0000256" key="1">
    <source>
        <dbReference type="ARBA" id="ARBA00011353"/>
    </source>
</evidence>